<proteinExistence type="predicted"/>
<sequence>MIRFARLARDDRGASIIELALVAPILASLLIGMVDLSRAYSYKLKLEQAAQRAIEKVQAYQTSTSTYGTLQSEAATAAGVPTSNVTIDFWLECDGARASNYESVCTSGQTYARWVTVSVRGTFTPMFRSKYYPRANSDGTFTITGKTGMRTQ</sequence>
<dbReference type="Pfam" id="PF07811">
    <property type="entry name" value="TadE"/>
    <property type="match status" value="1"/>
</dbReference>
<accession>A0ABX6T9S5</accession>
<dbReference type="EMBL" id="CP060782">
    <property type="protein sequence ID" value="QNP46540.1"/>
    <property type="molecule type" value="Genomic_DNA"/>
</dbReference>
<organism evidence="2 3">
    <name type="scientific">Sphingomonas sediminicola</name>
    <dbReference type="NCBI Taxonomy" id="386874"/>
    <lineage>
        <taxon>Bacteria</taxon>
        <taxon>Pseudomonadati</taxon>
        <taxon>Pseudomonadota</taxon>
        <taxon>Alphaproteobacteria</taxon>
        <taxon>Sphingomonadales</taxon>
        <taxon>Sphingomonadaceae</taxon>
        <taxon>Sphingomonas</taxon>
    </lineage>
</organism>
<evidence type="ECO:0000313" key="2">
    <source>
        <dbReference type="EMBL" id="QNP46540.1"/>
    </source>
</evidence>
<evidence type="ECO:0000259" key="1">
    <source>
        <dbReference type="Pfam" id="PF07811"/>
    </source>
</evidence>
<dbReference type="InterPro" id="IPR012495">
    <property type="entry name" value="TadE-like_dom"/>
</dbReference>
<feature type="domain" description="TadE-like" evidence="1">
    <location>
        <begin position="13"/>
        <end position="53"/>
    </location>
</feature>
<evidence type="ECO:0000313" key="3">
    <source>
        <dbReference type="Proteomes" id="UP000516105"/>
    </source>
</evidence>
<name>A0ABX6T9S5_9SPHN</name>
<dbReference type="Proteomes" id="UP000516105">
    <property type="component" value="Chromosome"/>
</dbReference>
<keyword evidence="3" id="KW-1185">Reference proteome</keyword>
<gene>
    <name evidence="2" type="ORF">H9L14_05240</name>
</gene>
<reference evidence="2 3" key="1">
    <citation type="submission" date="2020-08" db="EMBL/GenBank/DDBJ databases">
        <title>Genome sequence of Sphingomonas sediminicola KACC 15039T.</title>
        <authorList>
            <person name="Hyun D.-W."/>
            <person name="Bae J.-W."/>
        </authorList>
    </citation>
    <scope>NUCLEOTIDE SEQUENCE [LARGE SCALE GENOMIC DNA]</scope>
    <source>
        <strain evidence="2 3">KACC 15039</strain>
    </source>
</reference>
<dbReference type="RefSeq" id="WP_187709493.1">
    <property type="nucleotide sequence ID" value="NZ_CP060782.1"/>
</dbReference>
<protein>
    <submittedName>
        <fullName evidence="2">Pilus assembly protein</fullName>
    </submittedName>
</protein>